<proteinExistence type="predicted"/>
<gene>
    <name evidence="1" type="ORF">IM811_005430</name>
</gene>
<accession>A0A8H7K480</accession>
<name>A0A8H7K480_BIOOC</name>
<dbReference type="Gene3D" id="3.30.540.30">
    <property type="match status" value="1"/>
</dbReference>
<evidence type="ECO:0000313" key="2">
    <source>
        <dbReference type="Proteomes" id="UP000616885"/>
    </source>
</evidence>
<comment type="caution">
    <text evidence="1">The sequence shown here is derived from an EMBL/GenBank/DDBJ whole genome shotgun (WGS) entry which is preliminary data.</text>
</comment>
<sequence length="96" mass="11169">MSESRQEHHKDGEATLRVEFRKVFKSLCKKSQDGKNYQAYAHHLARAYLYSNRIVLRQTSAEAEGIFDFIIALHKAYDGHWGLLQDYGLIQNKVDI</sequence>
<organism evidence="1 2">
    <name type="scientific">Bionectria ochroleuca</name>
    <name type="common">Gliocladium roseum</name>
    <dbReference type="NCBI Taxonomy" id="29856"/>
    <lineage>
        <taxon>Eukaryota</taxon>
        <taxon>Fungi</taxon>
        <taxon>Dikarya</taxon>
        <taxon>Ascomycota</taxon>
        <taxon>Pezizomycotina</taxon>
        <taxon>Sordariomycetes</taxon>
        <taxon>Hypocreomycetidae</taxon>
        <taxon>Hypocreales</taxon>
        <taxon>Bionectriaceae</taxon>
        <taxon>Clonostachys</taxon>
    </lineage>
</organism>
<reference evidence="1" key="1">
    <citation type="submission" date="2020-10" db="EMBL/GenBank/DDBJ databases">
        <title>High-Quality Genome Resource of Clonostachys rosea strain S41 by Oxford Nanopore Long-Read Sequencing.</title>
        <authorList>
            <person name="Wang H."/>
        </authorList>
    </citation>
    <scope>NUCLEOTIDE SEQUENCE</scope>
    <source>
        <strain evidence="1">S41</strain>
    </source>
</reference>
<evidence type="ECO:0000313" key="1">
    <source>
        <dbReference type="EMBL" id="KAF9744649.1"/>
    </source>
</evidence>
<dbReference type="Proteomes" id="UP000616885">
    <property type="component" value="Unassembled WGS sequence"/>
</dbReference>
<dbReference type="AlphaFoldDB" id="A0A8H7K480"/>
<protein>
    <submittedName>
        <fullName evidence="1">Uncharacterized protein</fullName>
    </submittedName>
</protein>
<dbReference type="EMBL" id="JADCTT010000014">
    <property type="protein sequence ID" value="KAF9744649.1"/>
    <property type="molecule type" value="Genomic_DNA"/>
</dbReference>